<name>A0A830BDF6_9LAMI</name>
<evidence type="ECO:0000313" key="3">
    <source>
        <dbReference type="EMBL" id="GFP85630.1"/>
    </source>
</evidence>
<evidence type="ECO:0000256" key="1">
    <source>
        <dbReference type="SAM" id="MobiDB-lite"/>
    </source>
</evidence>
<feature type="domain" description="Transcription factor CBF/NF-Y/archaeal histone" evidence="2">
    <location>
        <begin position="8"/>
        <end position="71"/>
    </location>
</feature>
<dbReference type="PRINTS" id="PR00615">
    <property type="entry name" value="CCAATSUBUNTA"/>
</dbReference>
<dbReference type="PANTHER" id="PTHR35686">
    <property type="entry name" value="KINETOCHORE PROTEIN"/>
    <property type="match status" value="1"/>
</dbReference>
<dbReference type="Pfam" id="PF00808">
    <property type="entry name" value="CBFD_NFYB_HMF"/>
    <property type="match status" value="1"/>
</dbReference>
<protein>
    <submittedName>
        <fullName evidence="3">Nuclear transcription factor y subunit b-5</fullName>
    </submittedName>
</protein>
<reference evidence="3" key="1">
    <citation type="submission" date="2020-07" db="EMBL/GenBank/DDBJ databases">
        <title>Ethylene signaling mediates host invasion by parasitic plants.</title>
        <authorList>
            <person name="Yoshida S."/>
        </authorList>
    </citation>
    <scope>NUCLEOTIDE SEQUENCE</scope>
    <source>
        <strain evidence="3">Okayama</strain>
    </source>
</reference>
<accession>A0A830BDF6</accession>
<dbReference type="SUPFAM" id="SSF47113">
    <property type="entry name" value="Histone-fold"/>
    <property type="match status" value="1"/>
</dbReference>
<comment type="caution">
    <text evidence="3">The sequence shown here is derived from an EMBL/GenBank/DDBJ whole genome shotgun (WGS) entry which is preliminary data.</text>
</comment>
<dbReference type="InterPro" id="IPR009072">
    <property type="entry name" value="Histone-fold"/>
</dbReference>
<dbReference type="Proteomes" id="UP000653305">
    <property type="component" value="Unassembled WGS sequence"/>
</dbReference>
<feature type="region of interest" description="Disordered" evidence="1">
    <location>
        <begin position="294"/>
        <end position="315"/>
    </location>
</feature>
<sequence>MKEHDCLLPIANVGRIMKQILPSSAKISKEAKETMQECVSEFISFVTCEASHKCHNERRKTVNGDDICWSLMNLGFDEYSEAMKRYLVRYREAEDERANLLNQRPDESPSTFGNFAPENHDSDQSISEDEEDLEGERTGNAISLDGSRNNKDAMKVMSQLEILRDSYEFHSSEKGTISSHERKGGYHMDDEVEISLSDEGDGSRHYPRITHTKPNEGMIYVPTMTSISHSDEEKTNPPTLRRARENVDSTWSEASREVEALVCLNENPSCPSSHGGGGGKKFKPKFVFRQQSMVVSDRHGRASSDNSPPTDEIGGEADEEMDEFMAESQLIYHDKESEQPENHIFPFEPAHKHDSKGHSMADFLYSFEESSKQLQGNSGNPDEDDTLEALDSGSPSCSDDEENHQNLKLVMPTRTMADQFHEAFGTVAVIDERPHLTFSRSLCNGMYGKLQQVMQSEKERDMGYLKSPSSETGFKDERMCISVRILTRALEAKLIVCSCSRVEDGKNSCMDSNFQMNTKDVVRTLTIIFNPRICSDVELEIGNLICIRSPWREVQVKGKNDVIYLCSYFTHVQP</sequence>
<feature type="region of interest" description="Disordered" evidence="1">
    <location>
        <begin position="371"/>
        <end position="402"/>
    </location>
</feature>
<evidence type="ECO:0000259" key="2">
    <source>
        <dbReference type="Pfam" id="PF00808"/>
    </source>
</evidence>
<proteinExistence type="predicted"/>
<evidence type="ECO:0000313" key="4">
    <source>
        <dbReference type="Proteomes" id="UP000653305"/>
    </source>
</evidence>
<dbReference type="Gene3D" id="1.10.20.10">
    <property type="entry name" value="Histone, subunit A"/>
    <property type="match status" value="1"/>
</dbReference>
<dbReference type="PANTHER" id="PTHR35686:SF1">
    <property type="entry name" value="KINETOCHORE PROTEIN"/>
    <property type="match status" value="1"/>
</dbReference>
<dbReference type="EMBL" id="BMAC01000109">
    <property type="protein sequence ID" value="GFP85630.1"/>
    <property type="molecule type" value="Genomic_DNA"/>
</dbReference>
<keyword evidence="4" id="KW-1185">Reference proteome</keyword>
<organism evidence="3 4">
    <name type="scientific">Phtheirospermum japonicum</name>
    <dbReference type="NCBI Taxonomy" id="374723"/>
    <lineage>
        <taxon>Eukaryota</taxon>
        <taxon>Viridiplantae</taxon>
        <taxon>Streptophyta</taxon>
        <taxon>Embryophyta</taxon>
        <taxon>Tracheophyta</taxon>
        <taxon>Spermatophyta</taxon>
        <taxon>Magnoliopsida</taxon>
        <taxon>eudicotyledons</taxon>
        <taxon>Gunneridae</taxon>
        <taxon>Pentapetalae</taxon>
        <taxon>asterids</taxon>
        <taxon>lamiids</taxon>
        <taxon>Lamiales</taxon>
        <taxon>Orobanchaceae</taxon>
        <taxon>Orobanchaceae incertae sedis</taxon>
        <taxon>Phtheirospermum</taxon>
    </lineage>
</organism>
<gene>
    <name evidence="3" type="ORF">PHJA_000706700</name>
</gene>
<dbReference type="CDD" id="cd22907">
    <property type="entry name" value="HFD_NFYB"/>
    <property type="match status" value="1"/>
</dbReference>
<dbReference type="OrthoDB" id="1914453at2759"/>
<dbReference type="AlphaFoldDB" id="A0A830BDF6"/>
<dbReference type="InterPro" id="IPR003958">
    <property type="entry name" value="CBFA_NFYB_domain"/>
</dbReference>
<dbReference type="GO" id="GO:0046982">
    <property type="term" value="F:protein heterodimerization activity"/>
    <property type="evidence" value="ECO:0007669"/>
    <property type="project" value="InterPro"/>
</dbReference>
<feature type="region of interest" description="Disordered" evidence="1">
    <location>
        <begin position="99"/>
        <end position="150"/>
    </location>
</feature>